<evidence type="ECO:0000256" key="1">
    <source>
        <dbReference type="ARBA" id="ARBA00006429"/>
    </source>
</evidence>
<dbReference type="InterPro" id="IPR044925">
    <property type="entry name" value="His-Me_finger_sf"/>
</dbReference>
<dbReference type="AlphaFoldDB" id="A0A1H2TB47"/>
<dbReference type="PANTHER" id="PTHR33607">
    <property type="entry name" value="ENDONUCLEASE-1"/>
    <property type="match status" value="1"/>
</dbReference>
<evidence type="ECO:0000313" key="5">
    <source>
        <dbReference type="EMBL" id="SDW41078.1"/>
    </source>
</evidence>
<dbReference type="SUPFAM" id="SSF54060">
    <property type="entry name" value="His-Me finger endonucleases"/>
    <property type="match status" value="1"/>
</dbReference>
<dbReference type="Proteomes" id="UP000199675">
    <property type="component" value="Unassembled WGS sequence"/>
</dbReference>
<reference evidence="5 6" key="1">
    <citation type="submission" date="2016-10" db="EMBL/GenBank/DDBJ databases">
        <authorList>
            <person name="de Groot N.N."/>
        </authorList>
    </citation>
    <scope>NUCLEOTIDE SEQUENCE [LARGE SCALE GENOMIC DNA]</scope>
    <source>
        <strain evidence="5 6">CGMCC 1.7059</strain>
    </source>
</reference>
<evidence type="ECO:0000313" key="6">
    <source>
        <dbReference type="Proteomes" id="UP000199675"/>
    </source>
</evidence>
<evidence type="ECO:0000256" key="4">
    <source>
        <dbReference type="SAM" id="SignalP"/>
    </source>
</evidence>
<comment type="similarity">
    <text evidence="1">Belongs to the EndA/NucM nuclease family.</text>
</comment>
<evidence type="ECO:0000256" key="2">
    <source>
        <dbReference type="ARBA" id="ARBA00022722"/>
    </source>
</evidence>
<name>A0A1H2TB47_9GAMM</name>
<keyword evidence="2" id="KW-0540">Nuclease</keyword>
<accession>A0A1H2TB47</accession>
<sequence>MKPAQLALIIAIGLTPALATGQNTRFSDPDTTIREQFWGTLYSEGGTTFFCDTPFTSKGFLVSEGYIYPLIHVRNALHCGTPRQCEKDERYRQIASDLHNIVPVRSRVEMRRRNAKYEQLTAAAPLGECGIREQTQFIEPPARIKGNVARAVAYMVTTYDLPWIGAPSVLRNWSELDPPDANERARHNRIVGIQGNDNPFVLDPRRMEQL</sequence>
<gene>
    <name evidence="5" type="ORF">SAMN04487960_102388</name>
</gene>
<protein>
    <submittedName>
        <fullName evidence="5">Deoxyribonuclease-1</fullName>
    </submittedName>
</protein>
<dbReference type="Pfam" id="PF04231">
    <property type="entry name" value="Endonuclease_1"/>
    <property type="match status" value="1"/>
</dbReference>
<keyword evidence="6" id="KW-1185">Reference proteome</keyword>
<proteinExistence type="inferred from homology"/>
<feature type="chain" id="PRO_5011444703" evidence="4">
    <location>
        <begin position="20"/>
        <end position="210"/>
    </location>
</feature>
<dbReference type="PANTHER" id="PTHR33607:SF2">
    <property type="entry name" value="ENDONUCLEASE-1"/>
    <property type="match status" value="1"/>
</dbReference>
<dbReference type="OrthoDB" id="9800417at2"/>
<keyword evidence="4" id="KW-0732">Signal</keyword>
<dbReference type="InterPro" id="IPR007346">
    <property type="entry name" value="Endonuclease-I"/>
</dbReference>
<keyword evidence="3" id="KW-0378">Hydrolase</keyword>
<feature type="signal peptide" evidence="4">
    <location>
        <begin position="1"/>
        <end position="19"/>
    </location>
</feature>
<dbReference type="GO" id="GO:0016787">
    <property type="term" value="F:hydrolase activity"/>
    <property type="evidence" value="ECO:0007669"/>
    <property type="project" value="UniProtKB-KW"/>
</dbReference>
<dbReference type="GO" id="GO:0004518">
    <property type="term" value="F:nuclease activity"/>
    <property type="evidence" value="ECO:0007669"/>
    <property type="project" value="UniProtKB-KW"/>
</dbReference>
<dbReference type="RefSeq" id="WP_091811735.1">
    <property type="nucleotide sequence ID" value="NZ_FNNE01000002.1"/>
</dbReference>
<organism evidence="5 6">
    <name type="scientific">Marinobacter mobilis</name>
    <dbReference type="NCBI Taxonomy" id="488533"/>
    <lineage>
        <taxon>Bacteria</taxon>
        <taxon>Pseudomonadati</taxon>
        <taxon>Pseudomonadota</taxon>
        <taxon>Gammaproteobacteria</taxon>
        <taxon>Pseudomonadales</taxon>
        <taxon>Marinobacteraceae</taxon>
        <taxon>Marinobacter</taxon>
    </lineage>
</organism>
<dbReference type="EMBL" id="FNNE01000002">
    <property type="protein sequence ID" value="SDW41078.1"/>
    <property type="molecule type" value="Genomic_DNA"/>
</dbReference>
<evidence type="ECO:0000256" key="3">
    <source>
        <dbReference type="ARBA" id="ARBA00022801"/>
    </source>
</evidence>
<dbReference type="STRING" id="488533.SAMN04487960_102388"/>